<evidence type="ECO:0000313" key="2">
    <source>
        <dbReference type="EMBL" id="SUJ01439.1"/>
    </source>
</evidence>
<feature type="transmembrane region" description="Helical" evidence="1">
    <location>
        <begin position="117"/>
        <end position="135"/>
    </location>
</feature>
<sequence>MENLMTTANIKAMILSLLILIFTYWYYSSQQPNFLSFGTAVFAGLISLILVLLVACIIRWLDHLILSQIIYPHIIFRFLQPFLILLLLFWLGYGIFCTGSFGYSYEFTSSVKQFFRLHLPYITVVCVLLAIGLSLPFQSQKISMDTLFYNNVKFALCAAGIVVVSIFLMYWIKLIKQPDLKTKFVLYQTLDNQFDLDGLEVKLLLDAGTQHHASEPYFLPDRNELIINALAESSNKIPPLHKSYKVDKEGRIIADLDTDAQFAGAQGPFTFEDGYIKDNHAGQLVTWVFDGNKEIRDASSFSAPDNRTITRLIPDQHQPKAEYFYKTSKIRCADTEVKWNGTRYYTITYQGDTVRFKIDDVYVQNGPQKECTEQTVEYFECKGMNFDLIRLNEQVYYTIKQKRK</sequence>
<keyword evidence="1" id="KW-0472">Membrane</keyword>
<evidence type="ECO:0000256" key="1">
    <source>
        <dbReference type="SAM" id="Phobius"/>
    </source>
</evidence>
<organism evidence="2 3">
    <name type="scientific">Sphingobacterium spiritivorum</name>
    <name type="common">Flavobacterium spiritivorum</name>
    <dbReference type="NCBI Taxonomy" id="258"/>
    <lineage>
        <taxon>Bacteria</taxon>
        <taxon>Pseudomonadati</taxon>
        <taxon>Bacteroidota</taxon>
        <taxon>Sphingobacteriia</taxon>
        <taxon>Sphingobacteriales</taxon>
        <taxon>Sphingobacteriaceae</taxon>
        <taxon>Sphingobacterium</taxon>
    </lineage>
</organism>
<keyword evidence="1" id="KW-0812">Transmembrane</keyword>
<protein>
    <submittedName>
        <fullName evidence="2">Uncharacterized protein</fullName>
    </submittedName>
</protein>
<keyword evidence="1" id="KW-1133">Transmembrane helix</keyword>
<accession>A0A380BHD1</accession>
<dbReference type="Proteomes" id="UP000254893">
    <property type="component" value="Unassembled WGS sequence"/>
</dbReference>
<gene>
    <name evidence="2" type="ORF">NCTC11388_00784</name>
</gene>
<feature type="transmembrane region" description="Helical" evidence="1">
    <location>
        <begin position="82"/>
        <end position="105"/>
    </location>
</feature>
<dbReference type="AlphaFoldDB" id="A0A380BHD1"/>
<dbReference type="RefSeq" id="WP_115169187.1">
    <property type="nucleotide sequence ID" value="NZ_UGYW01000002.1"/>
</dbReference>
<dbReference type="EMBL" id="UGYW01000002">
    <property type="protein sequence ID" value="SUJ01439.1"/>
    <property type="molecule type" value="Genomic_DNA"/>
</dbReference>
<feature type="transmembrane region" description="Helical" evidence="1">
    <location>
        <begin position="12"/>
        <end position="28"/>
    </location>
</feature>
<feature type="transmembrane region" description="Helical" evidence="1">
    <location>
        <begin position="147"/>
        <end position="172"/>
    </location>
</feature>
<feature type="transmembrane region" description="Helical" evidence="1">
    <location>
        <begin position="34"/>
        <end position="61"/>
    </location>
</feature>
<proteinExistence type="predicted"/>
<reference evidence="2 3" key="1">
    <citation type="submission" date="2018-06" db="EMBL/GenBank/DDBJ databases">
        <authorList>
            <consortium name="Pathogen Informatics"/>
            <person name="Doyle S."/>
        </authorList>
    </citation>
    <scope>NUCLEOTIDE SEQUENCE [LARGE SCALE GENOMIC DNA]</scope>
    <source>
        <strain evidence="2 3">NCTC11388</strain>
    </source>
</reference>
<name>A0A380BHD1_SPHSI</name>
<evidence type="ECO:0000313" key="3">
    <source>
        <dbReference type="Proteomes" id="UP000254893"/>
    </source>
</evidence>